<dbReference type="PANTHER" id="PTHR13847">
    <property type="entry name" value="SARCOSINE DEHYDROGENASE-RELATED"/>
    <property type="match status" value="1"/>
</dbReference>
<dbReference type="GO" id="GO:0005737">
    <property type="term" value="C:cytoplasm"/>
    <property type="evidence" value="ECO:0007669"/>
    <property type="project" value="TreeGrafter"/>
</dbReference>
<dbReference type="GO" id="GO:0008718">
    <property type="term" value="F:D-amino-acid dehydrogenase activity"/>
    <property type="evidence" value="ECO:0007669"/>
    <property type="project" value="TreeGrafter"/>
</dbReference>
<dbReference type="PANTHER" id="PTHR13847:SF280">
    <property type="entry name" value="D-AMINO ACID DEHYDROGENASE"/>
    <property type="match status" value="1"/>
</dbReference>
<comment type="similarity">
    <text evidence="1">Belongs to the DadA oxidoreductase family.</text>
</comment>
<name>A0A9J6PFP2_9PROT</name>
<keyword evidence="2 4" id="KW-0560">Oxidoreductase</keyword>
<dbReference type="RefSeq" id="WP_269330893.1">
    <property type="nucleotide sequence ID" value="NZ_JAMZFT010000001.1"/>
</dbReference>
<evidence type="ECO:0000313" key="5">
    <source>
        <dbReference type="Proteomes" id="UP001055804"/>
    </source>
</evidence>
<proteinExistence type="inferred from homology"/>
<dbReference type="InterPro" id="IPR036188">
    <property type="entry name" value="FAD/NAD-bd_sf"/>
</dbReference>
<dbReference type="GO" id="GO:0055130">
    <property type="term" value="P:D-alanine catabolic process"/>
    <property type="evidence" value="ECO:0007669"/>
    <property type="project" value="TreeGrafter"/>
</dbReference>
<dbReference type="InterPro" id="IPR006076">
    <property type="entry name" value="FAD-dep_OxRdtase"/>
</dbReference>
<dbReference type="Gene3D" id="3.30.9.10">
    <property type="entry name" value="D-Amino Acid Oxidase, subunit A, domain 2"/>
    <property type="match status" value="1"/>
</dbReference>
<dbReference type="Pfam" id="PF01266">
    <property type="entry name" value="DAO"/>
    <property type="match status" value="1"/>
</dbReference>
<dbReference type="EMBL" id="JAMZFT010000001">
    <property type="protein sequence ID" value="MCP1334930.1"/>
    <property type="molecule type" value="Genomic_DNA"/>
</dbReference>
<dbReference type="SUPFAM" id="SSF54373">
    <property type="entry name" value="FAD-linked reductases, C-terminal domain"/>
    <property type="match status" value="1"/>
</dbReference>
<gene>
    <name evidence="4" type="ORF">NJQ99_00740</name>
</gene>
<dbReference type="NCBIfam" id="NF001933">
    <property type="entry name" value="PRK00711.1"/>
    <property type="match status" value="1"/>
</dbReference>
<dbReference type="Gene3D" id="3.50.50.60">
    <property type="entry name" value="FAD/NAD(P)-binding domain"/>
    <property type="match status" value="2"/>
</dbReference>
<dbReference type="EC" id="1.4.99.-" evidence="4"/>
<evidence type="ECO:0000313" key="4">
    <source>
        <dbReference type="EMBL" id="MCP1334930.1"/>
    </source>
</evidence>
<evidence type="ECO:0000256" key="1">
    <source>
        <dbReference type="ARBA" id="ARBA00009410"/>
    </source>
</evidence>
<organism evidence="4 5">
    <name type="scientific">Futiania mangrovi</name>
    <dbReference type="NCBI Taxonomy" id="2959716"/>
    <lineage>
        <taxon>Bacteria</taxon>
        <taxon>Pseudomonadati</taxon>
        <taxon>Pseudomonadota</taxon>
        <taxon>Alphaproteobacteria</taxon>
        <taxon>Futianiales</taxon>
        <taxon>Futianiaceae</taxon>
        <taxon>Futiania</taxon>
    </lineage>
</organism>
<sequence length="415" mass="44455">MRIAVLGAGVIGVTAAWELLRDGHEVVLVDREAEAASFTSAGNAGLISPGHAYAWASPAAPGMLVRSLWRNDQALRFKPSLDARLWSWTLKFLGQCTEAAAARNTAAKVGLCTYSRDRLNLIAEETGIAFSHVTDGCLFLHRSQAALVAASKKAEVLRRQGVEVRTVTMAEAVAIDPALAPITNQFAGALYAPGDQSGDCRTFVRALAAKVAEAGGDVRFGTTVQALDISGDRVIRAVTDKGDVVADAYMVSLGVMSPFLVKNAGLDLPIYPIKGYSLTAPVAGRNNAPRIGGIDEANLIAYARYDDRIRVTATAEFAGYDTSYTEKDFRHMYATIRSMFPDAADWQRTEFWAGLRPMTPTGLPIFGRGRVQNLWMNTGQGHMGWTMGAGSARIAADLIAGRAPEVDTAGMMLPN</sequence>
<evidence type="ECO:0000259" key="3">
    <source>
        <dbReference type="Pfam" id="PF01266"/>
    </source>
</evidence>
<comment type="caution">
    <text evidence="4">The sequence shown here is derived from an EMBL/GenBank/DDBJ whole genome shotgun (WGS) entry which is preliminary data.</text>
</comment>
<reference evidence="4" key="1">
    <citation type="submission" date="2022-06" db="EMBL/GenBank/DDBJ databases">
        <title>Isolation and Genomics of Futiania mangrovii gen. nov., sp. nov., a Rare and Metabolically-versatile member in the Class Alphaproteobacteria.</title>
        <authorList>
            <person name="Liu L."/>
            <person name="Huang W.-C."/>
            <person name="Pan J."/>
            <person name="Li J."/>
            <person name="Huang Y."/>
            <person name="Du H."/>
            <person name="Liu Y."/>
            <person name="Li M."/>
        </authorList>
    </citation>
    <scope>NUCLEOTIDE SEQUENCE</scope>
    <source>
        <strain evidence="4">FT118</strain>
    </source>
</reference>
<accession>A0A9J6PFP2</accession>
<dbReference type="Proteomes" id="UP001055804">
    <property type="component" value="Unassembled WGS sequence"/>
</dbReference>
<protein>
    <submittedName>
        <fullName evidence="4">D-amino acid dehydrogenase</fullName>
        <ecNumber evidence="4">1.4.99.-</ecNumber>
    </submittedName>
</protein>
<dbReference type="SUPFAM" id="SSF51905">
    <property type="entry name" value="FAD/NAD(P)-binding domain"/>
    <property type="match status" value="1"/>
</dbReference>
<dbReference type="AlphaFoldDB" id="A0A9J6PFP2"/>
<evidence type="ECO:0000256" key="2">
    <source>
        <dbReference type="ARBA" id="ARBA00023002"/>
    </source>
</evidence>
<keyword evidence="5" id="KW-1185">Reference proteome</keyword>
<dbReference type="GO" id="GO:0005886">
    <property type="term" value="C:plasma membrane"/>
    <property type="evidence" value="ECO:0007669"/>
    <property type="project" value="TreeGrafter"/>
</dbReference>
<feature type="domain" description="FAD dependent oxidoreductase" evidence="3">
    <location>
        <begin position="2"/>
        <end position="398"/>
    </location>
</feature>